<feature type="transmembrane region" description="Helical" evidence="1">
    <location>
        <begin position="88"/>
        <end position="108"/>
    </location>
</feature>
<feature type="transmembrane region" description="Helical" evidence="1">
    <location>
        <begin position="369"/>
        <end position="386"/>
    </location>
</feature>
<dbReference type="InterPro" id="IPR003474">
    <property type="entry name" value="Glcn_transporter"/>
</dbReference>
<feature type="transmembrane region" description="Helical" evidence="1">
    <location>
        <begin position="417"/>
        <end position="441"/>
    </location>
</feature>
<feature type="transmembrane region" description="Helical" evidence="1">
    <location>
        <begin position="292"/>
        <end position="312"/>
    </location>
</feature>
<keyword evidence="1" id="KW-0472">Membrane</keyword>
<dbReference type="PIRSF" id="PIRSF002746">
    <property type="entry name" value="Gluconate_transporter"/>
    <property type="match status" value="1"/>
</dbReference>
<dbReference type="PANTHER" id="PTHR30354:SF25">
    <property type="entry name" value="INNER MEMBRANE PERMEASE YGBN"/>
    <property type="match status" value="1"/>
</dbReference>
<feature type="transmembrane region" description="Helical" evidence="1">
    <location>
        <begin position="6"/>
        <end position="21"/>
    </location>
</feature>
<feature type="transmembrane region" description="Helical" evidence="1">
    <location>
        <begin position="332"/>
        <end position="349"/>
    </location>
</feature>
<dbReference type="AlphaFoldDB" id="A0A6N2T2H5"/>
<reference evidence="2" key="1">
    <citation type="submission" date="2019-11" db="EMBL/GenBank/DDBJ databases">
        <authorList>
            <person name="Feng L."/>
        </authorList>
    </citation>
    <scope>NUCLEOTIDE SEQUENCE</scope>
    <source>
        <strain evidence="2">CbolteaeLFYP116</strain>
    </source>
</reference>
<organism evidence="2">
    <name type="scientific">Enterocloster bolteae</name>
    <dbReference type="NCBI Taxonomy" id="208479"/>
    <lineage>
        <taxon>Bacteria</taxon>
        <taxon>Bacillati</taxon>
        <taxon>Bacillota</taxon>
        <taxon>Clostridia</taxon>
        <taxon>Lachnospirales</taxon>
        <taxon>Lachnospiraceae</taxon>
        <taxon>Enterocloster</taxon>
    </lineage>
</organism>
<accession>A0A6N2T2H5</accession>
<gene>
    <name evidence="2" type="primary">gntT</name>
    <name evidence="2" type="ORF">CBLFYP116_01462</name>
</gene>
<evidence type="ECO:0000313" key="2">
    <source>
        <dbReference type="EMBL" id="VYS99606.1"/>
    </source>
</evidence>
<dbReference type="GO" id="GO:0005886">
    <property type="term" value="C:plasma membrane"/>
    <property type="evidence" value="ECO:0007669"/>
    <property type="project" value="TreeGrafter"/>
</dbReference>
<proteinExistence type="predicted"/>
<feature type="transmembrane region" description="Helical" evidence="1">
    <location>
        <begin position="252"/>
        <end position="272"/>
    </location>
</feature>
<keyword evidence="1" id="KW-1133">Transmembrane helix</keyword>
<protein>
    <submittedName>
        <fullName evidence="2">High-affinity gluconate transporter</fullName>
    </submittedName>
</protein>
<feature type="transmembrane region" description="Helical" evidence="1">
    <location>
        <begin position="57"/>
        <end position="76"/>
    </location>
</feature>
<feature type="transmembrane region" description="Helical" evidence="1">
    <location>
        <begin position="132"/>
        <end position="162"/>
    </location>
</feature>
<feature type="transmembrane region" description="Helical" evidence="1">
    <location>
        <begin position="453"/>
        <end position="478"/>
    </location>
</feature>
<dbReference type="GO" id="GO:0015128">
    <property type="term" value="F:gluconate transmembrane transporter activity"/>
    <property type="evidence" value="ECO:0007669"/>
    <property type="project" value="InterPro"/>
</dbReference>
<feature type="transmembrane region" description="Helical" evidence="1">
    <location>
        <begin position="207"/>
        <end position="225"/>
    </location>
</feature>
<feature type="transmembrane region" description="Helical" evidence="1">
    <location>
        <begin position="169"/>
        <end position="187"/>
    </location>
</feature>
<evidence type="ECO:0000256" key="1">
    <source>
        <dbReference type="SAM" id="Phobius"/>
    </source>
</evidence>
<dbReference type="NCBIfam" id="TIGR00791">
    <property type="entry name" value="gntP"/>
    <property type="match status" value="1"/>
</dbReference>
<sequence>MKFALLYYIKLAVFYIFHLCKENKRKELLGEKMVMVLIVVLGIAFLLLLVLKCKLHAFIALLIASIAVGVAAGMPLTDITASIQNGMGGTLGTVAIIVGLGAVFGQMLEASGGAQALAKSMIRFFGEKHAPLAFAVTGFIIAIPVFFDVGFIILLPLIYAVAYKTKRSVATFAFPLIISLCLTNAFVPPTPGPVATCSALDANVGWVIFFGIIISIPLTLVGYLYSIKYIDKHLFIPVPDYMIPEESNDENLPSFSSVILIIAVPILLILVNTGVDALVNEGILADSFFTQAAKFLGTSYIALLIAVLLSFYILGKRRGFHKEDLYEISSKAFLPVGLIILVTGAGGVFKQILLDSGVGDVIAQSVETIGLPPIILGYLVAVFIRVSQGSGMVAMITAAGIVSPLLAVSPVSEMQRALVVLAIAAGSVAASHVNDSGFWLVCKYLNMTEGQTLKTWTFITAFLSLCSLVLVILLSLIIP</sequence>
<dbReference type="Pfam" id="PF02447">
    <property type="entry name" value="GntP_permease"/>
    <property type="match status" value="1"/>
</dbReference>
<name>A0A6N2T2H5_9FIRM</name>
<feature type="transmembrane region" description="Helical" evidence="1">
    <location>
        <begin position="33"/>
        <end position="51"/>
    </location>
</feature>
<dbReference type="EMBL" id="CACRTF010000010">
    <property type="protein sequence ID" value="VYS99606.1"/>
    <property type="molecule type" value="Genomic_DNA"/>
</dbReference>
<keyword evidence="1" id="KW-0812">Transmembrane</keyword>
<dbReference type="PANTHER" id="PTHR30354">
    <property type="entry name" value="GNT FAMILY GLUCONATE TRANSPORTER"/>
    <property type="match status" value="1"/>
</dbReference>